<feature type="transmembrane region" description="Helical" evidence="1">
    <location>
        <begin position="37"/>
        <end position="56"/>
    </location>
</feature>
<dbReference type="RefSeq" id="WP_344640729.1">
    <property type="nucleotide sequence ID" value="NZ_BAAATR010000051.1"/>
</dbReference>
<name>A0ABP5RX84_9ACTN</name>
<dbReference type="Proteomes" id="UP001500305">
    <property type="component" value="Unassembled WGS sequence"/>
</dbReference>
<feature type="transmembrane region" description="Helical" evidence="1">
    <location>
        <begin position="68"/>
        <end position="87"/>
    </location>
</feature>
<accession>A0ABP5RX84</accession>
<organism evidence="2 3">
    <name type="scientific">Kitasatospora cystarginea</name>
    <dbReference type="NCBI Taxonomy" id="58350"/>
    <lineage>
        <taxon>Bacteria</taxon>
        <taxon>Bacillati</taxon>
        <taxon>Actinomycetota</taxon>
        <taxon>Actinomycetes</taxon>
        <taxon>Kitasatosporales</taxon>
        <taxon>Streptomycetaceae</taxon>
        <taxon>Kitasatospora</taxon>
    </lineage>
</organism>
<evidence type="ECO:0000313" key="2">
    <source>
        <dbReference type="EMBL" id="GAA2275156.1"/>
    </source>
</evidence>
<evidence type="ECO:0000313" key="3">
    <source>
        <dbReference type="Proteomes" id="UP001500305"/>
    </source>
</evidence>
<gene>
    <name evidence="2" type="ORF">GCM10010430_71370</name>
</gene>
<keyword evidence="3" id="KW-1185">Reference proteome</keyword>
<keyword evidence="1" id="KW-0472">Membrane</keyword>
<keyword evidence="1" id="KW-0812">Transmembrane</keyword>
<sequence length="181" mass="18636">MSTTTAPIAAPPNAALPAPAWAVRVARLAALTALPSGLWRLALGAGIPVGLSSALVRQLHVPGRGTVYAIALSTFAEALAFLSMGLVRPWGQIAPTWLPLIGGRRIHPLAAVVPASLGALAVTLITWRSASGWYGPGAMGGPDAPHGLAGHIMTACYAPLLAWGPLLAVVAADYYRRSRRA</sequence>
<protein>
    <recommendedName>
        <fullName evidence="4">ABC transporter</fullName>
    </recommendedName>
</protein>
<evidence type="ECO:0008006" key="4">
    <source>
        <dbReference type="Google" id="ProtNLM"/>
    </source>
</evidence>
<keyword evidence="1" id="KW-1133">Transmembrane helix</keyword>
<dbReference type="EMBL" id="BAAATR010000051">
    <property type="protein sequence ID" value="GAA2275156.1"/>
    <property type="molecule type" value="Genomic_DNA"/>
</dbReference>
<reference evidence="3" key="1">
    <citation type="journal article" date="2019" name="Int. J. Syst. Evol. Microbiol.">
        <title>The Global Catalogue of Microorganisms (GCM) 10K type strain sequencing project: providing services to taxonomists for standard genome sequencing and annotation.</title>
        <authorList>
            <consortium name="The Broad Institute Genomics Platform"/>
            <consortium name="The Broad Institute Genome Sequencing Center for Infectious Disease"/>
            <person name="Wu L."/>
            <person name="Ma J."/>
        </authorList>
    </citation>
    <scope>NUCLEOTIDE SEQUENCE [LARGE SCALE GENOMIC DNA]</scope>
    <source>
        <strain evidence="3">JCM 7356</strain>
    </source>
</reference>
<feature type="transmembrane region" description="Helical" evidence="1">
    <location>
        <begin position="108"/>
        <end position="128"/>
    </location>
</feature>
<feature type="transmembrane region" description="Helical" evidence="1">
    <location>
        <begin position="148"/>
        <end position="175"/>
    </location>
</feature>
<proteinExistence type="predicted"/>
<comment type="caution">
    <text evidence="2">The sequence shown here is derived from an EMBL/GenBank/DDBJ whole genome shotgun (WGS) entry which is preliminary data.</text>
</comment>
<evidence type="ECO:0000256" key="1">
    <source>
        <dbReference type="SAM" id="Phobius"/>
    </source>
</evidence>